<dbReference type="OrthoDB" id="329802at2"/>
<gene>
    <name evidence="1" type="ORF">DESPIGER_2237</name>
</gene>
<evidence type="ECO:0000313" key="2">
    <source>
        <dbReference type="Proteomes" id="UP000186323"/>
    </source>
</evidence>
<dbReference type="RefSeq" id="WP_072336627.1">
    <property type="nucleotide sequence ID" value="NZ_DBGALU010000055.1"/>
</dbReference>
<sequence length="595" mass="67140">MAQTRHLVLGLMPRGADPDTHWAAGPWCFDTEEDFFPGWEDSFVFGREPLRDPATLDRAVLMAQSLAVDSIPALGRHLLGLQHRRAVENAPVPSLLGPEKVDLPGVYWETLLAPWACTVARQLVERWLRVRALVEDWGHLPLHVELLPEDCAFAFATEHDFVMSGALGADWNTWLMSRLLEAVWPERWTRSYALPVCASYGQPIPPEDSGGLKQRLRAWARSWVLRLPCPPLRGMRLHQALRYSLALLHPSRQPDASRPLAAHFGSAATGVKHDLPLDPLPFFIGALPQTLAELDHPGHIAPARVPRVRVASVRAHEDTRYRRQLAIWRARGHRLMFVQHGGNVGQVRCLCETPLVEFSQHAFGTWGWSHYDATGAGTGGQFLPLPYPLLATMADQWHGGDDTLLFVGAEMPLYGHRLDSRPTPLQWLQYREDKQWFLEDLPRRLHDKILYRPHFDAPGALDDAPWLLPRFPHVRLCSGPLEARMLTCALMVLDHHGTTLLQALAANVPTIAYWDRSIWPMTDEALARLDLLAGAGIWQPSAEAAAAKVREVWENPARWWQEERVQAARRAFCREHAFVDPKGPDAPIVSLLQRL</sequence>
<name>A0A1K1LH93_9BACT</name>
<dbReference type="NCBIfam" id="TIGR04331">
    <property type="entry name" value="o_ant_LIC12162"/>
    <property type="match status" value="1"/>
</dbReference>
<dbReference type="KEGG" id="dpg:DESPIGER_2237"/>
<dbReference type="InterPro" id="IPR027603">
    <property type="entry name" value="LIC12162"/>
</dbReference>
<keyword evidence="2" id="KW-1185">Reference proteome</keyword>
<organism evidence="1 2">
    <name type="scientific">Desulfovibrio piger</name>
    <dbReference type="NCBI Taxonomy" id="901"/>
    <lineage>
        <taxon>Bacteria</taxon>
        <taxon>Pseudomonadati</taxon>
        <taxon>Thermodesulfobacteriota</taxon>
        <taxon>Desulfovibrionia</taxon>
        <taxon>Desulfovibrionales</taxon>
        <taxon>Desulfovibrionaceae</taxon>
        <taxon>Desulfovibrio</taxon>
    </lineage>
</organism>
<proteinExistence type="predicted"/>
<protein>
    <recommendedName>
        <fullName evidence="3">Transferase</fullName>
    </recommendedName>
</protein>
<reference evidence="2" key="1">
    <citation type="submission" date="2016-10" db="EMBL/GenBank/DDBJ databases">
        <authorList>
            <person name="Wegmann U."/>
        </authorList>
    </citation>
    <scope>NUCLEOTIDE SEQUENCE [LARGE SCALE GENOMIC DNA]</scope>
</reference>
<evidence type="ECO:0000313" key="1">
    <source>
        <dbReference type="EMBL" id="SFV74059.1"/>
    </source>
</evidence>
<accession>A0A1K1LH93</accession>
<dbReference type="EMBL" id="LT630450">
    <property type="protein sequence ID" value="SFV74059.1"/>
    <property type="molecule type" value="Genomic_DNA"/>
</dbReference>
<dbReference type="Proteomes" id="UP000186323">
    <property type="component" value="Chromosome I"/>
</dbReference>
<evidence type="ECO:0008006" key="3">
    <source>
        <dbReference type="Google" id="ProtNLM"/>
    </source>
</evidence>
<dbReference type="AlphaFoldDB" id="A0A1K1LH93"/>